<proteinExistence type="predicted"/>
<feature type="compositionally biased region" description="Gly residues" evidence="1">
    <location>
        <begin position="234"/>
        <end position="271"/>
    </location>
</feature>
<reference evidence="3" key="1">
    <citation type="submission" date="2022-04" db="EMBL/GenBank/DDBJ databases">
        <title>Mucilaginibacter sp. RS28 isolated from freshwater.</title>
        <authorList>
            <person name="Ko S.-R."/>
        </authorList>
    </citation>
    <scope>NUCLEOTIDE SEQUENCE</scope>
    <source>
        <strain evidence="3">RS28</strain>
    </source>
</reference>
<keyword evidence="2" id="KW-0732">Signal</keyword>
<sequence length="295" mass="32019">MKALLVAPFAASLLMATYAHGQNKQDHLQPPPAGISIDGSLKDWGDSLRYYNEDKKLYYSLANDQENLYMAMRVNDLTEQRRILAAGLTLGVNPKGKKKETYSITFPVGETGNAPFGDIHRRNDGGDGKDGADNRPSPDADAREEMMRARLTKLRNIKVTGFPDIESEVITTANTYGIKTAIDIDKDGYLVYEAAIPLKFFHAEINDKNEWAFNFKINGISAPSHPQQGEGMERGGGMRGGGGGMGGGMRGGGMGRGGMRGGGMNRGGGNGERNFDMGELGKSVDFWQKFKLSAQ</sequence>
<accession>A0A9X1X741</accession>
<feature type="region of interest" description="Disordered" evidence="1">
    <location>
        <begin position="222"/>
        <end position="275"/>
    </location>
</feature>
<feature type="signal peptide" evidence="2">
    <location>
        <begin position="1"/>
        <end position="21"/>
    </location>
</feature>
<feature type="region of interest" description="Disordered" evidence="1">
    <location>
        <begin position="113"/>
        <end position="142"/>
    </location>
</feature>
<name>A0A9X1X741_9SPHI</name>
<dbReference type="AlphaFoldDB" id="A0A9X1X741"/>
<gene>
    <name evidence="3" type="ORF">MUY27_20415</name>
</gene>
<dbReference type="Proteomes" id="UP001139450">
    <property type="component" value="Unassembled WGS sequence"/>
</dbReference>
<dbReference type="Gene3D" id="2.60.40.1190">
    <property type="match status" value="1"/>
</dbReference>
<feature type="chain" id="PRO_5040838816" evidence="2">
    <location>
        <begin position="22"/>
        <end position="295"/>
    </location>
</feature>
<evidence type="ECO:0000256" key="1">
    <source>
        <dbReference type="SAM" id="MobiDB-lite"/>
    </source>
</evidence>
<feature type="compositionally biased region" description="Basic and acidic residues" evidence="1">
    <location>
        <begin position="118"/>
        <end position="142"/>
    </location>
</feature>
<keyword evidence="4" id="KW-1185">Reference proteome</keyword>
<organism evidence="3 4">
    <name type="scientific">Mucilaginibacter straminoryzae</name>
    <dbReference type="NCBI Taxonomy" id="2932774"/>
    <lineage>
        <taxon>Bacteria</taxon>
        <taxon>Pseudomonadati</taxon>
        <taxon>Bacteroidota</taxon>
        <taxon>Sphingobacteriia</taxon>
        <taxon>Sphingobacteriales</taxon>
        <taxon>Sphingobacteriaceae</taxon>
        <taxon>Mucilaginibacter</taxon>
    </lineage>
</organism>
<evidence type="ECO:0000256" key="2">
    <source>
        <dbReference type="SAM" id="SignalP"/>
    </source>
</evidence>
<evidence type="ECO:0000313" key="3">
    <source>
        <dbReference type="EMBL" id="MCJ8212093.1"/>
    </source>
</evidence>
<dbReference type="RefSeq" id="WP_245133337.1">
    <property type="nucleotide sequence ID" value="NZ_JALJEJ010000019.1"/>
</dbReference>
<dbReference type="EMBL" id="JALJEJ010000019">
    <property type="protein sequence ID" value="MCJ8212093.1"/>
    <property type="molecule type" value="Genomic_DNA"/>
</dbReference>
<protein>
    <submittedName>
        <fullName evidence="3">Uncharacterized protein</fullName>
    </submittedName>
</protein>
<evidence type="ECO:0000313" key="4">
    <source>
        <dbReference type="Proteomes" id="UP001139450"/>
    </source>
</evidence>
<comment type="caution">
    <text evidence="3">The sequence shown here is derived from an EMBL/GenBank/DDBJ whole genome shotgun (WGS) entry which is preliminary data.</text>
</comment>